<dbReference type="PANTHER" id="PTHR43877:SF1">
    <property type="entry name" value="ACETYLTRANSFERASE"/>
    <property type="match status" value="1"/>
</dbReference>
<dbReference type="InterPro" id="IPR016181">
    <property type="entry name" value="Acyl_CoA_acyltransferase"/>
</dbReference>
<dbReference type="EMBL" id="AFOC01000058">
    <property type="protein sequence ID" value="EGV50888.1"/>
    <property type="molecule type" value="Genomic_DNA"/>
</dbReference>
<gene>
    <name evidence="4" type="ORF">Rifp1Sym_ce00020</name>
</gene>
<name>G2DEP9_9GAMM</name>
<dbReference type="GO" id="GO:0016747">
    <property type="term" value="F:acyltransferase activity, transferring groups other than amino-acyl groups"/>
    <property type="evidence" value="ECO:0007669"/>
    <property type="project" value="InterPro"/>
</dbReference>
<dbReference type="CDD" id="cd04301">
    <property type="entry name" value="NAT_SF"/>
    <property type="match status" value="1"/>
</dbReference>
<keyword evidence="2" id="KW-0012">Acyltransferase</keyword>
<dbReference type="InterPro" id="IPR000182">
    <property type="entry name" value="GNAT_dom"/>
</dbReference>
<evidence type="ECO:0000313" key="5">
    <source>
        <dbReference type="Proteomes" id="UP000004491"/>
    </source>
</evidence>
<comment type="caution">
    <text evidence="4">The sequence shown here is derived from an EMBL/GenBank/DDBJ whole genome shotgun (WGS) entry which is preliminary data.</text>
</comment>
<dbReference type="Pfam" id="PF13673">
    <property type="entry name" value="Acetyltransf_10"/>
    <property type="match status" value="1"/>
</dbReference>
<feature type="domain" description="N-acetyltransferase" evidence="3">
    <location>
        <begin position="20"/>
        <end position="158"/>
    </location>
</feature>
<accession>G2DEP9</accession>
<evidence type="ECO:0000256" key="2">
    <source>
        <dbReference type="ARBA" id="ARBA00023315"/>
    </source>
</evidence>
<proteinExistence type="predicted"/>
<protein>
    <submittedName>
        <fullName evidence="4">Putative GCN5 N-acetyltransferase</fullName>
    </submittedName>
</protein>
<dbReference type="Gene3D" id="3.40.630.30">
    <property type="match status" value="1"/>
</dbReference>
<dbReference type="SUPFAM" id="SSF55729">
    <property type="entry name" value="Acyl-CoA N-acyltransferases (Nat)"/>
    <property type="match status" value="1"/>
</dbReference>
<dbReference type="PROSITE" id="PS51186">
    <property type="entry name" value="GNAT"/>
    <property type="match status" value="1"/>
</dbReference>
<dbReference type="InterPro" id="IPR050832">
    <property type="entry name" value="Bact_Acetyltransf"/>
</dbReference>
<keyword evidence="1 4" id="KW-0808">Transferase</keyword>
<evidence type="ECO:0000259" key="3">
    <source>
        <dbReference type="PROSITE" id="PS51186"/>
    </source>
</evidence>
<reference evidence="4" key="1">
    <citation type="journal article" date="2011" name="ISME J.">
        <title>The endosymbionts of the deep-sea tubeworms Riftia pachyptila and Tevnia jerichonana share an identical physiology as revealed by proteogenomic analyses.</title>
        <authorList>
            <person name="Gardebrecht A."/>
            <person name="Markert S."/>
            <person name="Felbeck H."/>
            <person name="Thuermer A."/>
            <person name="Albrecht D."/>
            <person name="Wollherr A."/>
            <person name="Kabisch J."/>
            <person name="Lehmann R."/>
            <person name="Daniel R."/>
            <person name="Liesegang H."/>
            <person name="Hecker M."/>
            <person name="Sievert S.M."/>
            <person name="Schweder T."/>
        </authorList>
    </citation>
    <scope>NUCLEOTIDE SEQUENCE [LARGE SCALE GENOMIC DNA]</scope>
</reference>
<dbReference type="PANTHER" id="PTHR43877">
    <property type="entry name" value="AMINOALKYLPHOSPHONATE N-ACETYLTRANSFERASE-RELATED-RELATED"/>
    <property type="match status" value="1"/>
</dbReference>
<sequence length="159" mass="17790">MCVTSTMTTTSSSTMSSTQFQLRQADWPASAEALKQLRETVFIKEQQVPPELEWDGLDETALHLLAETPDGQPIGCARLLPNGQIGRMSVLRSWRNQGVGSAMLRELLQLAEQQGFPACFLHAQTHAVAFYRRFGFHPEGEIFMDAGIPHLSMRLDKED</sequence>
<keyword evidence="5" id="KW-1185">Reference proteome</keyword>
<evidence type="ECO:0000313" key="4">
    <source>
        <dbReference type="EMBL" id="EGV50888.1"/>
    </source>
</evidence>
<evidence type="ECO:0000256" key="1">
    <source>
        <dbReference type="ARBA" id="ARBA00022679"/>
    </source>
</evidence>
<organism evidence="4 5">
    <name type="scientific">endosymbiont of Riftia pachyptila</name>
    <name type="common">vent Ph05</name>
    <dbReference type="NCBI Taxonomy" id="1048808"/>
    <lineage>
        <taxon>Bacteria</taxon>
        <taxon>Pseudomonadati</taxon>
        <taxon>Pseudomonadota</taxon>
        <taxon>Gammaproteobacteria</taxon>
        <taxon>sulfur-oxidizing symbionts</taxon>
    </lineage>
</organism>
<dbReference type="AlphaFoldDB" id="G2DEP9"/>
<dbReference type="Proteomes" id="UP000004491">
    <property type="component" value="Unassembled WGS sequence"/>
</dbReference>